<dbReference type="Proteomes" id="UP001596113">
    <property type="component" value="Unassembled WGS sequence"/>
</dbReference>
<name>A0ABW0I0D8_9BACL</name>
<proteinExistence type="predicted"/>
<dbReference type="EMBL" id="JBHSMI010000067">
    <property type="protein sequence ID" value="MFC5406990.1"/>
    <property type="molecule type" value="Genomic_DNA"/>
</dbReference>
<accession>A0ABW0I0D8</accession>
<keyword evidence="1" id="KW-0472">Membrane</keyword>
<sequence>MLLLVCYLLAINVGALWAMAYDKGQAKRRRQRVPERTLFLLAAIGGSPGSIVGMRIWHHKTKHISFVMGMPAILVVQVVILYAILR</sequence>
<dbReference type="InterPro" id="IPR010718">
    <property type="entry name" value="DUF1294"/>
</dbReference>
<comment type="caution">
    <text evidence="2">The sequence shown here is derived from an EMBL/GenBank/DDBJ whole genome shotgun (WGS) entry which is preliminary data.</text>
</comment>
<keyword evidence="1" id="KW-0812">Transmembrane</keyword>
<organism evidence="2 3">
    <name type="scientific">Cohnella soli</name>
    <dbReference type="NCBI Taxonomy" id="425005"/>
    <lineage>
        <taxon>Bacteria</taxon>
        <taxon>Bacillati</taxon>
        <taxon>Bacillota</taxon>
        <taxon>Bacilli</taxon>
        <taxon>Bacillales</taxon>
        <taxon>Paenibacillaceae</taxon>
        <taxon>Cohnella</taxon>
    </lineage>
</organism>
<gene>
    <name evidence="2" type="ORF">ACFPOF_30050</name>
</gene>
<protein>
    <submittedName>
        <fullName evidence="2">DUF1294 domain-containing protein</fullName>
    </submittedName>
</protein>
<dbReference type="RefSeq" id="WP_378140447.1">
    <property type="nucleotide sequence ID" value="NZ_JBHSMI010000067.1"/>
</dbReference>
<feature type="transmembrane region" description="Helical" evidence="1">
    <location>
        <begin position="36"/>
        <end position="57"/>
    </location>
</feature>
<reference evidence="3" key="1">
    <citation type="journal article" date="2019" name="Int. J. Syst. Evol. Microbiol.">
        <title>The Global Catalogue of Microorganisms (GCM) 10K type strain sequencing project: providing services to taxonomists for standard genome sequencing and annotation.</title>
        <authorList>
            <consortium name="The Broad Institute Genomics Platform"/>
            <consortium name="The Broad Institute Genome Sequencing Center for Infectious Disease"/>
            <person name="Wu L."/>
            <person name="Ma J."/>
        </authorList>
    </citation>
    <scope>NUCLEOTIDE SEQUENCE [LARGE SCALE GENOMIC DNA]</scope>
    <source>
        <strain evidence="3">CGMCC 1.18575</strain>
    </source>
</reference>
<dbReference type="Pfam" id="PF06961">
    <property type="entry name" value="DUF1294"/>
    <property type="match status" value="1"/>
</dbReference>
<evidence type="ECO:0000313" key="2">
    <source>
        <dbReference type="EMBL" id="MFC5406990.1"/>
    </source>
</evidence>
<keyword evidence="1" id="KW-1133">Transmembrane helix</keyword>
<keyword evidence="3" id="KW-1185">Reference proteome</keyword>
<evidence type="ECO:0000313" key="3">
    <source>
        <dbReference type="Proteomes" id="UP001596113"/>
    </source>
</evidence>
<evidence type="ECO:0000256" key="1">
    <source>
        <dbReference type="SAM" id="Phobius"/>
    </source>
</evidence>
<feature type="transmembrane region" description="Helical" evidence="1">
    <location>
        <begin position="64"/>
        <end position="85"/>
    </location>
</feature>